<reference evidence="2" key="1">
    <citation type="submission" date="2021-06" db="EMBL/GenBank/DDBJ databases">
        <authorList>
            <person name="Kallberg Y."/>
            <person name="Tangrot J."/>
            <person name="Rosling A."/>
        </authorList>
    </citation>
    <scope>NUCLEOTIDE SEQUENCE</scope>
    <source>
        <strain evidence="2">MT106</strain>
    </source>
</reference>
<organism evidence="2 3">
    <name type="scientific">Ambispora gerdemannii</name>
    <dbReference type="NCBI Taxonomy" id="144530"/>
    <lineage>
        <taxon>Eukaryota</taxon>
        <taxon>Fungi</taxon>
        <taxon>Fungi incertae sedis</taxon>
        <taxon>Mucoromycota</taxon>
        <taxon>Glomeromycotina</taxon>
        <taxon>Glomeromycetes</taxon>
        <taxon>Archaeosporales</taxon>
        <taxon>Ambisporaceae</taxon>
        <taxon>Ambispora</taxon>
    </lineage>
</organism>
<keyword evidence="1" id="KW-0175">Coiled coil</keyword>
<comment type="caution">
    <text evidence="2">The sequence shown here is derived from an EMBL/GenBank/DDBJ whole genome shotgun (WGS) entry which is preliminary data.</text>
</comment>
<dbReference type="CDD" id="cd14686">
    <property type="entry name" value="bZIP"/>
    <property type="match status" value="1"/>
</dbReference>
<protein>
    <submittedName>
        <fullName evidence="2">4198_t:CDS:1</fullName>
    </submittedName>
</protein>
<dbReference type="EMBL" id="CAJVPL010002143">
    <property type="protein sequence ID" value="CAG8600650.1"/>
    <property type="molecule type" value="Genomic_DNA"/>
</dbReference>
<evidence type="ECO:0000313" key="2">
    <source>
        <dbReference type="EMBL" id="CAG8600650.1"/>
    </source>
</evidence>
<sequence>MNKRGSEYSKRYREKKKKALFDSQKLIESLEEQIRQLSIENTSLRNKIQKLEKEKDSISLYDQSSKNVNISSFNQELNNTNLNTDSKTLLSSPDQEINISLSNQELDNSAYNTVNGSTSLSVPPNREINISSSNQELNNSAYNITNGNTSLSPDQNPFSYVSPQNQEINETNTSSNQVLPYTDFTINVNTPLLLDQSLNDSSFTTLYLNNLF</sequence>
<dbReference type="AlphaFoldDB" id="A0A9N9CIY6"/>
<evidence type="ECO:0000256" key="1">
    <source>
        <dbReference type="SAM" id="Coils"/>
    </source>
</evidence>
<proteinExistence type="predicted"/>
<dbReference type="Proteomes" id="UP000789831">
    <property type="component" value="Unassembled WGS sequence"/>
</dbReference>
<evidence type="ECO:0000313" key="3">
    <source>
        <dbReference type="Proteomes" id="UP000789831"/>
    </source>
</evidence>
<feature type="coiled-coil region" evidence="1">
    <location>
        <begin position="13"/>
        <end position="54"/>
    </location>
</feature>
<keyword evidence="3" id="KW-1185">Reference proteome</keyword>
<name>A0A9N9CIY6_9GLOM</name>
<gene>
    <name evidence="2" type="ORF">AGERDE_LOCUS9085</name>
</gene>
<accession>A0A9N9CIY6</accession>